<keyword evidence="4" id="KW-0813">Transport</keyword>
<dbReference type="GO" id="GO:0005829">
    <property type="term" value="C:cytosol"/>
    <property type="evidence" value="ECO:0007669"/>
    <property type="project" value="TreeGrafter"/>
</dbReference>
<dbReference type="GO" id="GO:0005049">
    <property type="term" value="F:nuclear export signal receptor activity"/>
    <property type="evidence" value="ECO:0007669"/>
    <property type="project" value="TreeGrafter"/>
</dbReference>
<name>A0A5J4WN89_9EUKA</name>
<dbReference type="InterPro" id="IPR013713">
    <property type="entry name" value="XPO2_central"/>
</dbReference>
<evidence type="ECO:0000256" key="1">
    <source>
        <dbReference type="ARBA" id="ARBA00004123"/>
    </source>
</evidence>
<dbReference type="Pfam" id="PF08506">
    <property type="entry name" value="Cse1"/>
    <property type="match status" value="1"/>
</dbReference>
<evidence type="ECO:0000313" key="10">
    <source>
        <dbReference type="Proteomes" id="UP000324800"/>
    </source>
</evidence>
<accession>A0A5J4WN89</accession>
<dbReference type="Pfam" id="PF03378">
    <property type="entry name" value="CAS_CSE1"/>
    <property type="match status" value="2"/>
</dbReference>
<proteinExistence type="inferred from homology"/>
<evidence type="ECO:0000256" key="3">
    <source>
        <dbReference type="ARBA" id="ARBA00008669"/>
    </source>
</evidence>
<dbReference type="PANTHER" id="PTHR10997:SF8">
    <property type="entry name" value="EXPORTIN-2"/>
    <property type="match status" value="1"/>
</dbReference>
<evidence type="ECO:0000256" key="2">
    <source>
        <dbReference type="ARBA" id="ARBA00004496"/>
    </source>
</evidence>
<comment type="similarity">
    <text evidence="3">Belongs to the XPO2/CSE1 family.</text>
</comment>
<reference evidence="9 10" key="1">
    <citation type="submission" date="2019-03" db="EMBL/GenBank/DDBJ databases">
        <title>Single cell metagenomics reveals metabolic interactions within the superorganism composed of flagellate Streblomastix strix and complex community of Bacteroidetes bacteria on its surface.</title>
        <authorList>
            <person name="Treitli S.C."/>
            <person name="Kolisko M."/>
            <person name="Husnik F."/>
            <person name="Keeling P."/>
            <person name="Hampl V."/>
        </authorList>
    </citation>
    <scope>NUCLEOTIDE SEQUENCE [LARGE SCALE GENOMIC DNA]</scope>
    <source>
        <strain evidence="9">ST1C</strain>
    </source>
</reference>
<evidence type="ECO:0000256" key="4">
    <source>
        <dbReference type="ARBA" id="ARBA00022448"/>
    </source>
</evidence>
<dbReference type="InterPro" id="IPR001494">
    <property type="entry name" value="Importin-beta_N"/>
</dbReference>
<dbReference type="AlphaFoldDB" id="A0A5J4WN89"/>
<dbReference type="Pfam" id="PF03810">
    <property type="entry name" value="IBN_N"/>
    <property type="match status" value="1"/>
</dbReference>
<evidence type="ECO:0000256" key="6">
    <source>
        <dbReference type="ARBA" id="ARBA00022927"/>
    </source>
</evidence>
<keyword evidence="7" id="KW-0539">Nucleus</keyword>
<dbReference type="GO" id="GO:0005635">
    <property type="term" value="C:nuclear envelope"/>
    <property type="evidence" value="ECO:0007669"/>
    <property type="project" value="TreeGrafter"/>
</dbReference>
<dbReference type="SUPFAM" id="SSF48371">
    <property type="entry name" value="ARM repeat"/>
    <property type="match status" value="1"/>
</dbReference>
<gene>
    <name evidence="9" type="ORF">EZS28_007923</name>
</gene>
<dbReference type="PROSITE" id="PS50166">
    <property type="entry name" value="IMPORTIN_B_NT"/>
    <property type="match status" value="1"/>
</dbReference>
<protein>
    <submittedName>
        <fullName evidence="9">Putative Importin alpha re-exporter</fullName>
    </submittedName>
</protein>
<organism evidence="9 10">
    <name type="scientific">Streblomastix strix</name>
    <dbReference type="NCBI Taxonomy" id="222440"/>
    <lineage>
        <taxon>Eukaryota</taxon>
        <taxon>Metamonada</taxon>
        <taxon>Preaxostyla</taxon>
        <taxon>Oxymonadida</taxon>
        <taxon>Streblomastigidae</taxon>
        <taxon>Streblomastix</taxon>
    </lineage>
</organism>
<comment type="caution">
    <text evidence="9">The sequence shown here is derived from an EMBL/GenBank/DDBJ whole genome shotgun (WGS) entry which is preliminary data.</text>
</comment>
<dbReference type="InterPro" id="IPR016024">
    <property type="entry name" value="ARM-type_fold"/>
</dbReference>
<sequence length="969" mass="110536">MQQLLESLQLSSSQDVSQMKIGFEKLAGLRAQLGYVEALLDILSQSTINDQILTLTAIEFKNYIKIHWDNAASQNLLPEEMRDSIKRKMIDCYFLGRPFLRKYLIEAIEIISEKDIPMFWPDFSEHITSYFSKNNNNFDACALEILHKCLKKYRTVMPTKEIENELLFILKNFANMIIHKAKLHLESLKTCGEDVDAMRLHLQCTLFCNKLFYSLSCADLPQEFDDGMKDWMNIFAGILSINCDADTGEDKDKMSLIEKSQSQVVDNLILLTEKYEEDVKDFVTGLATTIWGLLSRLGINPRREKLVINTIRFLISMAGGVFGNLFTQDTINATLLNVIVPSLTMTQSEVESFRDDPLNFIALDLEGSELRTRRHVCVELLKGIENQQKGEEREKLENLVLESAKEKLALYAKDPINHWGEKINAIMLITAFANKASTVQKGVTQTDHSDFIHSFFVSSILAPLSQSRIQSASSPNDSNAELAAQLVESQEIKFAHFFRGMLPKDKYFELLSALIPKLTSPSVVVHTYAAETIEKIIMLRTSDNFIINTQQLLQVAQPILLNMFQIQQQADLDDNEYVMKALSVVLNRLVGILEQNVVSQTAIVRGYSQKNKEYVNMFYSALVPYFGRILEKKQEKQLDGGDLSVQAQSDEGRQNQSLAVPEFVPYVIQLLCLLLQLDSNISWSEDLKRIIILFLNPEMWEYQGYVKPLTTLIRLAVRKFPTYFLPQRIPLQGEQIQLIQQGEGLPQLPINDIITPLIQIYQKLVLSQKGYQDALLAPRTKTRQFVHALIAWISLLMFRRGVRFVIAAVESIGSGTFMKFLTDEWMEEAKKILDKTESRNSLYGLLSLLTEYDEIFTQDKALWERILKAAWSALDIGNARLMDISNFDDDDEKEDIKYDVNYSRIVFATLPIDLDLVNPLHAFQPLMIQFAMKLNNFLLGKQAELAVQPISNESQIIVRNLLAVIPTSG</sequence>
<comment type="subcellular location">
    <subcellularLocation>
        <location evidence="2">Cytoplasm</location>
    </subcellularLocation>
    <subcellularLocation>
        <location evidence="1">Nucleus</location>
    </subcellularLocation>
</comment>
<dbReference type="GO" id="GO:0031267">
    <property type="term" value="F:small GTPase binding"/>
    <property type="evidence" value="ECO:0007669"/>
    <property type="project" value="InterPro"/>
</dbReference>
<dbReference type="InterPro" id="IPR005043">
    <property type="entry name" value="XPO2_C"/>
</dbReference>
<dbReference type="InterPro" id="IPR011989">
    <property type="entry name" value="ARM-like"/>
</dbReference>
<feature type="domain" description="Importin N-terminal" evidence="8">
    <location>
        <begin position="22"/>
        <end position="95"/>
    </location>
</feature>
<dbReference type="Gene3D" id="1.25.10.10">
    <property type="entry name" value="Leucine-rich Repeat Variant"/>
    <property type="match status" value="1"/>
</dbReference>
<dbReference type="PANTHER" id="PTHR10997">
    <property type="entry name" value="IMPORTIN-7, 8, 11"/>
    <property type="match status" value="1"/>
</dbReference>
<dbReference type="OrthoDB" id="3268246at2759"/>
<keyword evidence="5" id="KW-0963">Cytoplasm</keyword>
<dbReference type="GO" id="GO:0006611">
    <property type="term" value="P:protein export from nucleus"/>
    <property type="evidence" value="ECO:0007669"/>
    <property type="project" value="TreeGrafter"/>
</dbReference>
<evidence type="ECO:0000256" key="7">
    <source>
        <dbReference type="ARBA" id="ARBA00023242"/>
    </source>
</evidence>
<dbReference type="GO" id="GO:0006606">
    <property type="term" value="P:protein import into nucleus"/>
    <property type="evidence" value="ECO:0007669"/>
    <property type="project" value="TreeGrafter"/>
</dbReference>
<evidence type="ECO:0000259" key="8">
    <source>
        <dbReference type="PROSITE" id="PS50166"/>
    </source>
</evidence>
<dbReference type="Proteomes" id="UP000324800">
    <property type="component" value="Unassembled WGS sequence"/>
</dbReference>
<keyword evidence="6" id="KW-0653">Protein transport</keyword>
<dbReference type="EMBL" id="SNRW01001397">
    <property type="protein sequence ID" value="KAA6396547.1"/>
    <property type="molecule type" value="Genomic_DNA"/>
</dbReference>
<evidence type="ECO:0000256" key="5">
    <source>
        <dbReference type="ARBA" id="ARBA00022490"/>
    </source>
</evidence>
<evidence type="ECO:0000313" key="9">
    <source>
        <dbReference type="EMBL" id="KAA6396547.1"/>
    </source>
</evidence>